<feature type="transmembrane region" description="Helical" evidence="1">
    <location>
        <begin position="185"/>
        <end position="203"/>
    </location>
</feature>
<dbReference type="STRING" id="404380.Gbem_1619"/>
<keyword evidence="1" id="KW-1133">Transmembrane helix</keyword>
<protein>
    <submittedName>
        <fullName evidence="2">Uncharacterized protein</fullName>
    </submittedName>
</protein>
<feature type="transmembrane region" description="Helical" evidence="1">
    <location>
        <begin position="154"/>
        <end position="173"/>
    </location>
</feature>
<feature type="transmembrane region" description="Helical" evidence="1">
    <location>
        <begin position="260"/>
        <end position="284"/>
    </location>
</feature>
<sequence>MNDGSHLYLLLCTNALVWLLPPLLHKGLDRYYLLIMASIFSASYWTYLPVHYYFGFNFSGDIVQEFIPQVLVYSILAALSFHGGALLLAERKTKKEIQKLRPRLGNPLQGIPPMPLIALAIRIASCVMMLYSYVCAIRQIGIGTRVQFMEDVAPLWYTTLLPLNMVLLSMLILYDFKRPLRRMNWRINLTLLLVLLHIVLVGFDGSRRLALPPVLILGVVTFFSWASGEARMLLVRRMIWCIVLLFLLSSLLGMNRDFYVGWQMFAVSFSLLVDYFPNVVSMVISPMSTLHVNTEMADYIASSGIQGFSYYVKAVGNTLFPRFLFGRYFFGEPLVVVLHERFGWYGQDFGFLAEAIYSGGMPAVAFMHLCYGVVVAKVLNGIAKGKTIFSVLGIGILFGALNSLRSDFMNLLKATLYPAIALYLVLFLFQKFKVARTAKPRQEVSA</sequence>
<feature type="transmembrane region" description="Helical" evidence="1">
    <location>
        <begin position="238"/>
        <end position="254"/>
    </location>
</feature>
<feature type="transmembrane region" description="Helical" evidence="1">
    <location>
        <begin position="209"/>
        <end position="226"/>
    </location>
</feature>
<feature type="transmembrane region" description="Helical" evidence="1">
    <location>
        <begin position="355"/>
        <end position="376"/>
    </location>
</feature>
<proteinExistence type="predicted"/>
<dbReference type="RefSeq" id="WP_012530053.1">
    <property type="nucleotide sequence ID" value="NC_011146.1"/>
</dbReference>
<feature type="transmembrane region" description="Helical" evidence="1">
    <location>
        <begin position="411"/>
        <end position="429"/>
    </location>
</feature>
<dbReference type="HOGENOM" id="CLU_613590_0_0_7"/>
<feature type="transmembrane region" description="Helical" evidence="1">
    <location>
        <begin position="31"/>
        <end position="54"/>
    </location>
</feature>
<feature type="transmembrane region" description="Helical" evidence="1">
    <location>
        <begin position="388"/>
        <end position="405"/>
    </location>
</feature>
<feature type="transmembrane region" description="Helical" evidence="1">
    <location>
        <begin position="110"/>
        <end position="134"/>
    </location>
</feature>
<feature type="transmembrane region" description="Helical" evidence="1">
    <location>
        <begin position="66"/>
        <end position="89"/>
    </location>
</feature>
<feature type="transmembrane region" description="Helical" evidence="1">
    <location>
        <begin position="6"/>
        <end position="24"/>
    </location>
</feature>
<reference evidence="2 3" key="1">
    <citation type="submission" date="2008-07" db="EMBL/GenBank/DDBJ databases">
        <title>Complete sequence of Geobacter bemidjiensis BEM.</title>
        <authorList>
            <consortium name="US DOE Joint Genome Institute"/>
            <person name="Lucas S."/>
            <person name="Copeland A."/>
            <person name="Lapidus A."/>
            <person name="Glavina del Rio T."/>
            <person name="Dalin E."/>
            <person name="Tice H."/>
            <person name="Bruce D."/>
            <person name="Goodwin L."/>
            <person name="Pitluck S."/>
            <person name="Kiss H."/>
            <person name="Brettin T."/>
            <person name="Detter J.C."/>
            <person name="Han C."/>
            <person name="Kuske C.R."/>
            <person name="Schmutz J."/>
            <person name="Larimer F."/>
            <person name="Land M."/>
            <person name="Hauser L."/>
            <person name="Kyrpides N."/>
            <person name="Lykidis A."/>
            <person name="Lovley D."/>
            <person name="Richardson P."/>
        </authorList>
    </citation>
    <scope>NUCLEOTIDE SEQUENCE [LARGE SCALE GENOMIC DNA]</scope>
    <source>
        <strain evidence="3">ATCC BAA-1014 / DSM 16622 / JCM 12645 / Bem</strain>
    </source>
</reference>
<dbReference type="Proteomes" id="UP000008825">
    <property type="component" value="Chromosome"/>
</dbReference>
<gene>
    <name evidence="2" type="ordered locus">Gbem_1619</name>
</gene>
<dbReference type="AlphaFoldDB" id="B5E8Q2"/>
<reference evidence="2 3" key="2">
    <citation type="journal article" date="2010" name="BMC Genomics">
        <title>The genome of Geobacter bemidjiensis, exemplar for the subsurface clade of Geobacter species that predominate in Fe(III)-reducing subsurface environments.</title>
        <authorList>
            <person name="Aklujkar M."/>
            <person name="Young N.D."/>
            <person name="Holmes D."/>
            <person name="Chavan M."/>
            <person name="Risso C."/>
            <person name="Kiss H.E."/>
            <person name="Han C.S."/>
            <person name="Land M.L."/>
            <person name="Lovley D.R."/>
        </authorList>
    </citation>
    <scope>NUCLEOTIDE SEQUENCE [LARGE SCALE GENOMIC DNA]</scope>
    <source>
        <strain evidence="3">ATCC BAA-1014 / DSM 16622 / JCM 12645 / Bem</strain>
    </source>
</reference>
<dbReference type="KEGG" id="gbm:Gbem_1619"/>
<accession>B5E8Q2</accession>
<dbReference type="EMBL" id="CP001124">
    <property type="protein sequence ID" value="ACH38637.1"/>
    <property type="molecule type" value="Genomic_DNA"/>
</dbReference>
<evidence type="ECO:0000313" key="2">
    <source>
        <dbReference type="EMBL" id="ACH38637.1"/>
    </source>
</evidence>
<keyword evidence="1" id="KW-0472">Membrane</keyword>
<name>B5E8Q2_CITBB</name>
<keyword evidence="1" id="KW-0812">Transmembrane</keyword>
<evidence type="ECO:0000313" key="3">
    <source>
        <dbReference type="Proteomes" id="UP000008825"/>
    </source>
</evidence>
<keyword evidence="3" id="KW-1185">Reference proteome</keyword>
<evidence type="ECO:0000256" key="1">
    <source>
        <dbReference type="SAM" id="Phobius"/>
    </source>
</evidence>
<organism evidence="2 3">
    <name type="scientific">Citrifermentans bemidjiense (strain ATCC BAA-1014 / DSM 16622 / JCM 12645 / Bem)</name>
    <name type="common">Geobacter bemidjiensis</name>
    <dbReference type="NCBI Taxonomy" id="404380"/>
    <lineage>
        <taxon>Bacteria</taxon>
        <taxon>Pseudomonadati</taxon>
        <taxon>Thermodesulfobacteriota</taxon>
        <taxon>Desulfuromonadia</taxon>
        <taxon>Geobacterales</taxon>
        <taxon>Geobacteraceae</taxon>
        <taxon>Citrifermentans</taxon>
    </lineage>
</organism>